<dbReference type="Pfam" id="PF00912">
    <property type="entry name" value="Transgly"/>
    <property type="match status" value="1"/>
</dbReference>
<keyword evidence="6" id="KW-0511">Multifunctional enzyme</keyword>
<organism evidence="13 14">
    <name type="scientific">Corynebacterium felinum</name>
    <dbReference type="NCBI Taxonomy" id="131318"/>
    <lineage>
        <taxon>Bacteria</taxon>
        <taxon>Bacillati</taxon>
        <taxon>Actinomycetota</taxon>
        <taxon>Actinomycetes</taxon>
        <taxon>Mycobacteriales</taxon>
        <taxon>Corynebacteriaceae</taxon>
        <taxon>Corynebacterium</taxon>
    </lineage>
</organism>
<evidence type="ECO:0000256" key="4">
    <source>
        <dbReference type="ARBA" id="ARBA00022679"/>
    </source>
</evidence>
<evidence type="ECO:0000256" key="8">
    <source>
        <dbReference type="ARBA" id="ARBA00049902"/>
    </source>
</evidence>
<comment type="catalytic activity">
    <reaction evidence="7">
        <text>Preferential cleavage: (Ac)2-L-Lys-D-Ala-|-D-Ala. Also transpeptidation of peptidyl-alanyl moieties that are N-acyl substituents of D-alanine.</text>
        <dbReference type="EC" id="3.4.16.4"/>
    </reaction>
</comment>
<evidence type="ECO:0000259" key="11">
    <source>
        <dbReference type="Pfam" id="PF00905"/>
    </source>
</evidence>
<keyword evidence="4" id="KW-0808">Transferase</keyword>
<accession>A0ABU2B6B8</accession>
<dbReference type="Gene3D" id="3.40.710.10">
    <property type="entry name" value="DD-peptidase/beta-lactamase superfamily"/>
    <property type="match status" value="1"/>
</dbReference>
<proteinExistence type="predicted"/>
<dbReference type="RefSeq" id="WP_374724708.1">
    <property type="nucleotide sequence ID" value="NZ_BAAAJS010000030.1"/>
</dbReference>
<dbReference type="GO" id="GO:0004180">
    <property type="term" value="F:carboxypeptidase activity"/>
    <property type="evidence" value="ECO:0007669"/>
    <property type="project" value="UniProtKB-KW"/>
</dbReference>
<name>A0ABU2B6B8_9CORY</name>
<feature type="domain" description="Glycosyl transferase family 51" evidence="12">
    <location>
        <begin position="82"/>
        <end position="255"/>
    </location>
</feature>
<feature type="transmembrane region" description="Helical" evidence="10">
    <location>
        <begin position="34"/>
        <end position="57"/>
    </location>
</feature>
<dbReference type="InterPro" id="IPR001264">
    <property type="entry name" value="Glyco_trans_51"/>
</dbReference>
<keyword evidence="10" id="KW-0812">Transmembrane</keyword>
<dbReference type="Proteomes" id="UP001183619">
    <property type="component" value="Unassembled WGS sequence"/>
</dbReference>
<evidence type="ECO:0000256" key="5">
    <source>
        <dbReference type="ARBA" id="ARBA00022801"/>
    </source>
</evidence>
<keyword evidence="3" id="KW-0328">Glycosyltransferase</keyword>
<dbReference type="PANTHER" id="PTHR32282:SF34">
    <property type="entry name" value="PENICILLIN-BINDING PROTEIN 1A"/>
    <property type="match status" value="1"/>
</dbReference>
<keyword evidence="10" id="KW-1133">Transmembrane helix</keyword>
<evidence type="ECO:0000259" key="12">
    <source>
        <dbReference type="Pfam" id="PF00912"/>
    </source>
</evidence>
<dbReference type="InterPro" id="IPR036950">
    <property type="entry name" value="PBP_transglycosylase"/>
</dbReference>
<dbReference type="SUPFAM" id="SSF56601">
    <property type="entry name" value="beta-lactamase/transpeptidase-like"/>
    <property type="match status" value="1"/>
</dbReference>
<feature type="domain" description="Penicillin-binding protein transpeptidase" evidence="11">
    <location>
        <begin position="348"/>
        <end position="601"/>
    </location>
</feature>
<evidence type="ECO:0000256" key="3">
    <source>
        <dbReference type="ARBA" id="ARBA00022676"/>
    </source>
</evidence>
<evidence type="ECO:0000313" key="13">
    <source>
        <dbReference type="EMBL" id="MDR7354167.1"/>
    </source>
</evidence>
<keyword evidence="10" id="KW-0472">Membrane</keyword>
<evidence type="ECO:0000256" key="9">
    <source>
        <dbReference type="SAM" id="MobiDB-lite"/>
    </source>
</evidence>
<dbReference type="InterPro" id="IPR050396">
    <property type="entry name" value="Glycosyltr_51/Transpeptidase"/>
</dbReference>
<feature type="region of interest" description="Disordered" evidence="9">
    <location>
        <begin position="669"/>
        <end position="693"/>
    </location>
</feature>
<feature type="compositionally biased region" description="Low complexity" evidence="9">
    <location>
        <begin position="13"/>
        <end position="23"/>
    </location>
</feature>
<dbReference type="InterPro" id="IPR001460">
    <property type="entry name" value="PCN-bd_Tpept"/>
</dbReference>
<gene>
    <name evidence="13" type="ORF">J2S37_000705</name>
</gene>
<dbReference type="EMBL" id="JAVDYF010000001">
    <property type="protein sequence ID" value="MDR7354167.1"/>
    <property type="molecule type" value="Genomic_DNA"/>
</dbReference>
<keyword evidence="2" id="KW-0645">Protease</keyword>
<reference evidence="13 14" key="1">
    <citation type="submission" date="2023-07" db="EMBL/GenBank/DDBJ databases">
        <title>Sequencing the genomes of 1000 actinobacteria strains.</title>
        <authorList>
            <person name="Klenk H.-P."/>
        </authorList>
    </citation>
    <scope>NUCLEOTIDE SEQUENCE [LARGE SCALE GENOMIC DNA]</scope>
    <source>
        <strain evidence="13 14">DSM 44508</strain>
    </source>
</reference>
<feature type="region of interest" description="Disordered" evidence="9">
    <location>
        <begin position="1"/>
        <end position="25"/>
    </location>
</feature>
<evidence type="ECO:0000256" key="6">
    <source>
        <dbReference type="ARBA" id="ARBA00023268"/>
    </source>
</evidence>
<comment type="caution">
    <text evidence="13">The sequence shown here is derived from an EMBL/GenBank/DDBJ whole genome shotgun (WGS) entry which is preliminary data.</text>
</comment>
<keyword evidence="14" id="KW-1185">Reference proteome</keyword>
<dbReference type="Gene3D" id="1.10.3810.10">
    <property type="entry name" value="Biosynthetic peptidoglycan transglycosylase-like"/>
    <property type="match status" value="1"/>
</dbReference>
<keyword evidence="5" id="KW-0378">Hydrolase</keyword>
<comment type="catalytic activity">
    <reaction evidence="8">
        <text>[GlcNAc-(1-&gt;4)-Mur2Ac(oyl-L-Ala-gamma-D-Glu-L-Lys-D-Ala-D-Ala)](n)-di-trans,octa-cis-undecaprenyl diphosphate + beta-D-GlcNAc-(1-&gt;4)-Mur2Ac(oyl-L-Ala-gamma-D-Glu-L-Lys-D-Ala-D-Ala)-di-trans,octa-cis-undecaprenyl diphosphate = [GlcNAc-(1-&gt;4)-Mur2Ac(oyl-L-Ala-gamma-D-Glu-L-Lys-D-Ala-D-Ala)](n+1)-di-trans,octa-cis-undecaprenyl diphosphate + di-trans,octa-cis-undecaprenyl diphosphate + H(+)</text>
        <dbReference type="Rhea" id="RHEA:23708"/>
        <dbReference type="Rhea" id="RHEA-COMP:9602"/>
        <dbReference type="Rhea" id="RHEA-COMP:9603"/>
        <dbReference type="ChEBI" id="CHEBI:15378"/>
        <dbReference type="ChEBI" id="CHEBI:58405"/>
        <dbReference type="ChEBI" id="CHEBI:60033"/>
        <dbReference type="ChEBI" id="CHEBI:78435"/>
        <dbReference type="EC" id="2.4.99.28"/>
    </reaction>
</comment>
<keyword evidence="1 13" id="KW-0121">Carboxypeptidase</keyword>
<evidence type="ECO:0000256" key="7">
    <source>
        <dbReference type="ARBA" id="ARBA00034000"/>
    </source>
</evidence>
<dbReference type="InterPro" id="IPR012338">
    <property type="entry name" value="Beta-lactam/transpept-like"/>
</dbReference>
<dbReference type="SUPFAM" id="SSF53955">
    <property type="entry name" value="Lysozyme-like"/>
    <property type="match status" value="1"/>
</dbReference>
<evidence type="ECO:0000256" key="1">
    <source>
        <dbReference type="ARBA" id="ARBA00022645"/>
    </source>
</evidence>
<evidence type="ECO:0000313" key="14">
    <source>
        <dbReference type="Proteomes" id="UP001183619"/>
    </source>
</evidence>
<dbReference type="PANTHER" id="PTHR32282">
    <property type="entry name" value="BINDING PROTEIN TRANSPEPTIDASE, PUTATIVE-RELATED"/>
    <property type="match status" value="1"/>
</dbReference>
<dbReference type="Pfam" id="PF00905">
    <property type="entry name" value="Transpeptidase"/>
    <property type="match status" value="1"/>
</dbReference>
<dbReference type="InterPro" id="IPR023346">
    <property type="entry name" value="Lysozyme-like_dom_sf"/>
</dbReference>
<evidence type="ECO:0000256" key="2">
    <source>
        <dbReference type="ARBA" id="ARBA00022670"/>
    </source>
</evidence>
<evidence type="ECO:0000256" key="10">
    <source>
        <dbReference type="SAM" id="Phobius"/>
    </source>
</evidence>
<sequence>MADKNKGAKGAKRTPATTKAPSAKAKKKGWVKPTIITSILVMFAAPFLLFMVAYITIDVPKPEELVTKQVSKIYAADTQTELARIVPAEGNRQAVTLDKIPEVTRNAVLAAEDREFYSNNGFSFTGFARAILGQVTGNTSAGGGSTITQQYVKNMVVGNDYSYKRKAKELVYSVKMANEWSKEQVLEAYLNTIYFGRNAYGIDAAARAYFGVPVEELNAAQSAVLAASIQRPSQLDPWNNREEAEQRWGYVLDGMVEEGWLSPEDRANSLYPDTTDPALNQAYTEAQGTNGLIKHQVMAELDSLGITEDDVQTRGLRITTTIDPQAQQATVDTIRTNMANQKENLRTAAVSIEPATGAVRAYYGGEDPNGWDYANAGYQTGSTFKIFGYAAALQQGFSPNQMISSAPFTLANGAQVAGGGCGGGCTMKEALKQSLNPPFLRLQAELNNTTQDVADMAHALGVAKSIPNFPQTLTENGAQPYEGIILGQYNSRPLDMAHAMATMANMGVWHEAYFVEKVETANGDILYQHEHDKGERRVAQNVAANTIEAMLPIAGWSNGNNLAGGRPSAAKTGTQQLGDTGLNKDAWMIGATPQLATAVWVGTDDNSALLNEWGGSIYGAGLPATLWKGILDGALQGKEVMNFPEAKPLAHITKGGNIGQIYIQPTVVPNDPQTPPPANIPPVDAPPAPPAPAEVEILPGVSIPADLLGVPPAPEE</sequence>
<protein>
    <submittedName>
        <fullName evidence="13">Membrane peptidoglycan carboxypeptidase</fullName>
    </submittedName>
</protein>
<feature type="compositionally biased region" description="Pro residues" evidence="9">
    <location>
        <begin position="672"/>
        <end position="692"/>
    </location>
</feature>